<reference evidence="1" key="1">
    <citation type="submission" date="2014-07" db="EMBL/GenBank/DDBJ databases">
        <authorList>
            <person name="Martin A.A"/>
            <person name="De Silva N."/>
        </authorList>
    </citation>
    <scope>NUCLEOTIDE SEQUENCE</scope>
</reference>
<organism evidence="1 2">
    <name type="scientific">Strongyloides venezuelensis</name>
    <name type="common">Threadworm</name>
    <dbReference type="NCBI Taxonomy" id="75913"/>
    <lineage>
        <taxon>Eukaryota</taxon>
        <taxon>Metazoa</taxon>
        <taxon>Ecdysozoa</taxon>
        <taxon>Nematoda</taxon>
        <taxon>Chromadorea</taxon>
        <taxon>Rhabditida</taxon>
        <taxon>Tylenchina</taxon>
        <taxon>Panagrolaimomorpha</taxon>
        <taxon>Strongyloidoidea</taxon>
        <taxon>Strongyloididae</taxon>
        <taxon>Strongyloides</taxon>
    </lineage>
</organism>
<dbReference type="Proteomes" id="UP000035680">
    <property type="component" value="Unassembled WGS sequence"/>
</dbReference>
<sequence>MDVDAANDIQTAFFFQMFNDNDIERSENDETIEMEIPIILGKPPSDLYRVQFPKANLPLKKCDARHKRAVGDLEINFDPTDLYEFVDIKDREPFTYKGVKNKDHKVMNHGVCCFKDKKLFILPLDGTFEMKRLIRGGDDNINNSVVDNIVEDETKEMNTVRVKFARAETEAQKRRKEESSLYKQQMADKDPWILLKVKTTDKSSILPQESEFKELKNQPLKIKEIVLNTRTVESNAEELVKSGKNILNLQLDDLNFQDRIKLLFLKASVLKHCELKKLSSFENENVSEEDFIEIIRKYATLCCGVWTIRGEFLHSLEYMKKPRHGTKPSPSSISTLLKLRCDVHNFGLCMLQARRHLTRGIIKNLFDISVEDAQDIMSTYAVKSNKTWKLKVEEDEDFLSNEKYQKILEEEDDYLCDWFENKLAKDRPEVLVNLPVVYK</sequence>
<reference evidence="2" key="2">
    <citation type="submission" date="2015-08" db="UniProtKB">
        <authorList>
            <consortium name="WormBaseParasite"/>
        </authorList>
    </citation>
    <scope>IDENTIFICATION</scope>
</reference>
<dbReference type="InterPro" id="IPR006886">
    <property type="entry name" value="RNA_pol_III_Rpc5"/>
</dbReference>
<keyword evidence="1" id="KW-1185">Reference proteome</keyword>
<protein>
    <submittedName>
        <fullName evidence="2">DNA-directed RNA polymerase III subunit RPC5</fullName>
    </submittedName>
</protein>
<dbReference type="AlphaFoldDB" id="A0A0K0F4P7"/>
<accession>A0A0K0F4P7</accession>
<evidence type="ECO:0000313" key="2">
    <source>
        <dbReference type="WBParaSite" id="SVE_0378600.1"/>
    </source>
</evidence>
<dbReference type="WBParaSite" id="SVE_0378600.1">
    <property type="protein sequence ID" value="SVE_0378600.1"/>
    <property type="gene ID" value="SVE_0378600"/>
</dbReference>
<evidence type="ECO:0000313" key="1">
    <source>
        <dbReference type="Proteomes" id="UP000035680"/>
    </source>
</evidence>
<dbReference type="GO" id="GO:0042797">
    <property type="term" value="P:tRNA transcription by RNA polymerase III"/>
    <property type="evidence" value="ECO:0007669"/>
    <property type="project" value="TreeGrafter"/>
</dbReference>
<dbReference type="PANTHER" id="PTHR12069:SF0">
    <property type="entry name" value="DNA-DIRECTED RNA POLYMERASE III SUBUNIT RPC5"/>
    <property type="match status" value="1"/>
</dbReference>
<dbReference type="GO" id="GO:0005666">
    <property type="term" value="C:RNA polymerase III complex"/>
    <property type="evidence" value="ECO:0007669"/>
    <property type="project" value="TreeGrafter"/>
</dbReference>
<name>A0A0K0F4P7_STRVS</name>
<dbReference type="Pfam" id="PF04801">
    <property type="entry name" value="RPC5"/>
    <property type="match status" value="1"/>
</dbReference>
<dbReference type="PANTHER" id="PTHR12069">
    <property type="entry name" value="DNA-DIRECTED RNA POLYMERASES III 80 KDA POLYPEPTIDE RNA POLYMERASE III SUBUNIT 5"/>
    <property type="match status" value="1"/>
</dbReference>
<dbReference type="STRING" id="75913.A0A0K0F4P7"/>
<proteinExistence type="predicted"/>